<dbReference type="EMBL" id="MVHJ01000012">
    <property type="protein sequence ID" value="ORA04079.1"/>
    <property type="molecule type" value="Genomic_DNA"/>
</dbReference>
<reference evidence="1 2" key="1">
    <citation type="submission" date="2017-02" db="EMBL/GenBank/DDBJ databases">
        <title>The new phylogeny of genus Mycobacterium.</title>
        <authorList>
            <person name="Tortoli E."/>
            <person name="Trovato A."/>
            <person name="Cirillo D.M."/>
        </authorList>
    </citation>
    <scope>NUCLEOTIDE SEQUENCE [LARGE SCALE GENOMIC DNA]</scope>
    <source>
        <strain evidence="1 2">DSM 45578</strain>
    </source>
</reference>
<dbReference type="STRING" id="564198.BST17_16535"/>
<dbReference type="RefSeq" id="WP_083059855.1">
    <property type="nucleotide sequence ID" value="NZ_JACKVM010000014.1"/>
</dbReference>
<keyword evidence="2" id="KW-1185">Reference proteome</keyword>
<sequence length="101" mass="11603">MGEMQSIGYGGQPTREVFRRVDPPRTVLVDLAALFPRQPHCRWGRQHPHGLQMHKVVEAELTCWGLCEQGAWWGLVTYPVRFGAKERPVTHWVPAWMLTLG</sequence>
<protein>
    <submittedName>
        <fullName evidence="1">Uncharacterized protein</fullName>
    </submittedName>
</protein>
<dbReference type="OrthoDB" id="4377352at2"/>
<gene>
    <name evidence="1" type="ORF">BST17_16535</name>
</gene>
<dbReference type="AlphaFoldDB" id="A0A1W9YVS2"/>
<name>A0A1W9YVS2_MYCBA</name>
<proteinExistence type="predicted"/>
<organism evidence="1 2">
    <name type="scientific">Mycolicibacterium bacteremicum</name>
    <name type="common">Mycobacterium bacteremicum</name>
    <dbReference type="NCBI Taxonomy" id="564198"/>
    <lineage>
        <taxon>Bacteria</taxon>
        <taxon>Bacillati</taxon>
        <taxon>Actinomycetota</taxon>
        <taxon>Actinomycetes</taxon>
        <taxon>Mycobacteriales</taxon>
        <taxon>Mycobacteriaceae</taxon>
        <taxon>Mycolicibacterium</taxon>
    </lineage>
</organism>
<dbReference type="Proteomes" id="UP000192366">
    <property type="component" value="Unassembled WGS sequence"/>
</dbReference>
<comment type="caution">
    <text evidence="1">The sequence shown here is derived from an EMBL/GenBank/DDBJ whole genome shotgun (WGS) entry which is preliminary data.</text>
</comment>
<evidence type="ECO:0000313" key="1">
    <source>
        <dbReference type="EMBL" id="ORA04079.1"/>
    </source>
</evidence>
<evidence type="ECO:0000313" key="2">
    <source>
        <dbReference type="Proteomes" id="UP000192366"/>
    </source>
</evidence>
<accession>A0A1W9YVS2</accession>